<dbReference type="InterPro" id="IPR012337">
    <property type="entry name" value="RNaseH-like_sf"/>
</dbReference>
<dbReference type="AlphaFoldDB" id="A0AAJ7SBY9"/>
<dbReference type="KEGG" id="ccal:113465190"/>
<keyword evidence="1" id="KW-1185">Reference proteome</keyword>
<accession>A0AAJ7SBY9</accession>
<dbReference type="SUPFAM" id="SSF53098">
    <property type="entry name" value="Ribonuclease H-like"/>
    <property type="match status" value="1"/>
</dbReference>
<evidence type="ECO:0000313" key="2">
    <source>
        <dbReference type="RefSeq" id="XP_026675149.1"/>
    </source>
</evidence>
<proteinExistence type="predicted"/>
<name>A0AAJ7SBY9_9HYME</name>
<dbReference type="GeneID" id="113465190"/>
<dbReference type="Proteomes" id="UP000694925">
    <property type="component" value="Unplaced"/>
</dbReference>
<gene>
    <name evidence="2" type="primary">LOC113465190</name>
</gene>
<evidence type="ECO:0000313" key="1">
    <source>
        <dbReference type="Proteomes" id="UP000694925"/>
    </source>
</evidence>
<sequence length="135" mass="15545">MFDRSLKLKTALYMILCEANMPENLSPEDWTFMKCFITVLEPFKSATEIMSGELYPTISRYYPMYHGLISVLEVKKGEEIDDGTGVLILNVCTKLQNALKERFESMLKDPWYTSAMISTLQGSIVKTRTENNRLQ</sequence>
<organism evidence="1 2">
    <name type="scientific">Ceratina calcarata</name>
    <dbReference type="NCBI Taxonomy" id="156304"/>
    <lineage>
        <taxon>Eukaryota</taxon>
        <taxon>Metazoa</taxon>
        <taxon>Ecdysozoa</taxon>
        <taxon>Arthropoda</taxon>
        <taxon>Hexapoda</taxon>
        <taxon>Insecta</taxon>
        <taxon>Pterygota</taxon>
        <taxon>Neoptera</taxon>
        <taxon>Endopterygota</taxon>
        <taxon>Hymenoptera</taxon>
        <taxon>Apocrita</taxon>
        <taxon>Aculeata</taxon>
        <taxon>Apoidea</taxon>
        <taxon>Anthophila</taxon>
        <taxon>Apidae</taxon>
        <taxon>Ceratina</taxon>
        <taxon>Zadontomerus</taxon>
    </lineage>
</organism>
<dbReference type="RefSeq" id="XP_026675149.1">
    <property type="nucleotide sequence ID" value="XM_026819348.1"/>
</dbReference>
<protein>
    <submittedName>
        <fullName evidence="2">Uncharacterized protein LOC113465190</fullName>
    </submittedName>
</protein>
<reference evidence="2" key="1">
    <citation type="submission" date="2025-08" db="UniProtKB">
        <authorList>
            <consortium name="RefSeq"/>
        </authorList>
    </citation>
    <scope>IDENTIFICATION</scope>
    <source>
        <tissue evidence="2">Whole body</tissue>
    </source>
</reference>